<keyword evidence="4 5" id="KW-0143">Chaperone</keyword>
<evidence type="ECO:0000256" key="1">
    <source>
        <dbReference type="ARBA" id="ARBA00022490"/>
    </source>
</evidence>
<proteinExistence type="inferred from homology"/>
<feature type="domain" description="Ribosome maturation factor RimM PRC barrel" evidence="7">
    <location>
        <begin position="103"/>
        <end position="169"/>
    </location>
</feature>
<evidence type="ECO:0000256" key="5">
    <source>
        <dbReference type="HAMAP-Rule" id="MF_00014"/>
    </source>
</evidence>
<keyword evidence="9" id="KW-1185">Reference proteome</keyword>
<dbReference type="RefSeq" id="WP_377175891.1">
    <property type="nucleotide sequence ID" value="NZ_JBHTMY010000002.1"/>
</dbReference>
<evidence type="ECO:0000256" key="4">
    <source>
        <dbReference type="ARBA" id="ARBA00023186"/>
    </source>
</evidence>
<reference evidence="9" key="1">
    <citation type="journal article" date="2019" name="Int. J. Syst. Evol. Microbiol.">
        <title>The Global Catalogue of Microorganisms (GCM) 10K type strain sequencing project: providing services to taxonomists for standard genome sequencing and annotation.</title>
        <authorList>
            <consortium name="The Broad Institute Genomics Platform"/>
            <consortium name="The Broad Institute Genome Sequencing Center for Infectious Disease"/>
            <person name="Wu L."/>
            <person name="Ma J."/>
        </authorList>
    </citation>
    <scope>NUCLEOTIDE SEQUENCE [LARGE SCALE GENOMIC DNA]</scope>
    <source>
        <strain evidence="9">CCUG 61485</strain>
    </source>
</reference>
<protein>
    <recommendedName>
        <fullName evidence="5">Ribosome maturation factor RimM</fullName>
    </recommendedName>
</protein>
<dbReference type="Gene3D" id="2.40.30.60">
    <property type="entry name" value="RimM"/>
    <property type="match status" value="1"/>
</dbReference>
<dbReference type="InterPro" id="IPR056792">
    <property type="entry name" value="PRC_RimM"/>
</dbReference>
<evidence type="ECO:0000259" key="6">
    <source>
        <dbReference type="Pfam" id="PF01782"/>
    </source>
</evidence>
<evidence type="ECO:0000256" key="2">
    <source>
        <dbReference type="ARBA" id="ARBA00022517"/>
    </source>
</evidence>
<comment type="caution">
    <text evidence="8">The sequence shown here is derived from an EMBL/GenBank/DDBJ whole genome shotgun (WGS) entry which is preliminary data.</text>
</comment>
<dbReference type="InterPro" id="IPR011961">
    <property type="entry name" value="RimM"/>
</dbReference>
<dbReference type="SUPFAM" id="SSF50346">
    <property type="entry name" value="PRC-barrel domain"/>
    <property type="match status" value="1"/>
</dbReference>
<dbReference type="HAMAP" id="MF_00014">
    <property type="entry name" value="Ribosome_mat_RimM"/>
    <property type="match status" value="1"/>
</dbReference>
<evidence type="ECO:0000313" key="8">
    <source>
        <dbReference type="EMBL" id="MFD1314360.1"/>
    </source>
</evidence>
<dbReference type="Gene3D" id="2.30.30.240">
    <property type="entry name" value="PRC-barrel domain"/>
    <property type="match status" value="1"/>
</dbReference>
<comment type="function">
    <text evidence="5">An accessory protein needed during the final step in the assembly of 30S ribosomal subunit, possibly for assembly of the head region. Essential for efficient processing of 16S rRNA. May be needed both before and after RbfA during the maturation of 16S rRNA. It has affinity for free ribosomal 30S subunits but not for 70S ribosomes.</text>
</comment>
<gene>
    <name evidence="5 8" type="primary">rimM</name>
    <name evidence="8" type="ORF">ACFQ39_01935</name>
</gene>
<evidence type="ECO:0000256" key="3">
    <source>
        <dbReference type="ARBA" id="ARBA00022552"/>
    </source>
</evidence>
<keyword evidence="1 5" id="KW-0963">Cytoplasm</keyword>
<dbReference type="Pfam" id="PF24986">
    <property type="entry name" value="PRC_RimM"/>
    <property type="match status" value="1"/>
</dbReference>
<evidence type="ECO:0000259" key="7">
    <source>
        <dbReference type="Pfam" id="PF24986"/>
    </source>
</evidence>
<dbReference type="Proteomes" id="UP001597201">
    <property type="component" value="Unassembled WGS sequence"/>
</dbReference>
<dbReference type="InterPro" id="IPR011033">
    <property type="entry name" value="PRC_barrel-like_sf"/>
</dbReference>
<dbReference type="Pfam" id="PF01782">
    <property type="entry name" value="RimM"/>
    <property type="match status" value="1"/>
</dbReference>
<dbReference type="InterPro" id="IPR009000">
    <property type="entry name" value="Transl_B-barrel_sf"/>
</dbReference>
<keyword evidence="3 5" id="KW-0698">rRNA processing</keyword>
<sequence length="176" mass="20243">MQKKDCFYLGKIVKKYSFKGEVILKLDTDSPEIYQDLDFVYIEKGKQLLPYFIESSSAPKADLLRVQFEDVYSEEDADAIVKCAVYLPLKFLPKLEKDQFYYHEIIGSTLHDERFGEVGKILGIDDSTPQPLFIVDHKGTEILIPMIDEFMVKIDKPNKTVVVNTPEGLIEMNLPE</sequence>
<dbReference type="PANTHER" id="PTHR33692:SF1">
    <property type="entry name" value="RIBOSOME MATURATION FACTOR RIMM"/>
    <property type="match status" value="1"/>
</dbReference>
<feature type="domain" description="RimM N-terminal" evidence="6">
    <location>
        <begin position="9"/>
        <end position="88"/>
    </location>
</feature>
<evidence type="ECO:0000313" key="9">
    <source>
        <dbReference type="Proteomes" id="UP001597201"/>
    </source>
</evidence>
<dbReference type="EMBL" id="JBHTMY010000002">
    <property type="protein sequence ID" value="MFD1314360.1"/>
    <property type="molecule type" value="Genomic_DNA"/>
</dbReference>
<dbReference type="SUPFAM" id="SSF50447">
    <property type="entry name" value="Translation proteins"/>
    <property type="match status" value="1"/>
</dbReference>
<dbReference type="InterPro" id="IPR036976">
    <property type="entry name" value="RimM_N_sf"/>
</dbReference>
<comment type="similarity">
    <text evidence="5">Belongs to the RimM family.</text>
</comment>
<comment type="subcellular location">
    <subcellularLocation>
        <location evidence="5">Cytoplasm</location>
    </subcellularLocation>
</comment>
<dbReference type="NCBIfam" id="TIGR02273">
    <property type="entry name" value="16S_RimM"/>
    <property type="match status" value="1"/>
</dbReference>
<comment type="subunit">
    <text evidence="5">Binds ribosomal protein uS19.</text>
</comment>
<dbReference type="PANTHER" id="PTHR33692">
    <property type="entry name" value="RIBOSOME MATURATION FACTOR RIMM"/>
    <property type="match status" value="1"/>
</dbReference>
<name>A0ABW3XYT3_9FLAO</name>
<comment type="domain">
    <text evidence="5">The PRC barrel domain binds ribosomal protein uS19.</text>
</comment>
<dbReference type="InterPro" id="IPR002676">
    <property type="entry name" value="RimM_N"/>
</dbReference>
<accession>A0ABW3XYT3</accession>
<keyword evidence="2 5" id="KW-0690">Ribosome biogenesis</keyword>
<organism evidence="8 9">
    <name type="scientific">Namhaeicola litoreus</name>
    <dbReference type="NCBI Taxonomy" id="1052145"/>
    <lineage>
        <taxon>Bacteria</taxon>
        <taxon>Pseudomonadati</taxon>
        <taxon>Bacteroidota</taxon>
        <taxon>Flavobacteriia</taxon>
        <taxon>Flavobacteriales</taxon>
        <taxon>Flavobacteriaceae</taxon>
        <taxon>Namhaeicola</taxon>
    </lineage>
</organism>